<evidence type="ECO:0000313" key="2">
    <source>
        <dbReference type="EMBL" id="GKY86294.1"/>
    </source>
</evidence>
<evidence type="ECO:0000259" key="1">
    <source>
        <dbReference type="Pfam" id="PF00149"/>
    </source>
</evidence>
<dbReference type="RefSeq" id="WP_281840260.1">
    <property type="nucleotide sequence ID" value="NZ_BROH01000001.1"/>
</dbReference>
<accession>A0ABQ5LMQ1</accession>
<sequence>MKILAFSDLHMARARAEDIVAASRVADLVIGAGDFCNMRKGIAEAMGLLDGIEKPLVLVPGNNESLEELQMAAPEGAHVLHGTSVEIVGVTIFGIGGGIPVTPFGAWSWDLTEDEAEEMLQRSFGADVLVSHSPPKGIADRTADGISVGSVAVRIAAEWVQPRLLLCGHIHDCWGEEGMIEETLVKNLGPTVNWFEV</sequence>
<dbReference type="PANTHER" id="PTHR12905">
    <property type="entry name" value="METALLOPHOSPHOESTERASE"/>
    <property type="match status" value="1"/>
</dbReference>
<dbReference type="EMBL" id="BROH01000001">
    <property type="protein sequence ID" value="GKY86294.1"/>
    <property type="molecule type" value="Genomic_DNA"/>
</dbReference>
<evidence type="ECO:0000313" key="3">
    <source>
        <dbReference type="Proteomes" id="UP001144205"/>
    </source>
</evidence>
<dbReference type="Proteomes" id="UP001144205">
    <property type="component" value="Unassembled WGS sequence"/>
</dbReference>
<reference evidence="2" key="1">
    <citation type="journal article" date="2023" name="Int. J. Syst. Evol. Microbiol.">
        <title>Sinisalibacter aestuarii sp. nov., isolated from estuarine sediment of the Arakawa River.</title>
        <authorList>
            <person name="Arafat S.T."/>
            <person name="Hirano S."/>
            <person name="Sato A."/>
            <person name="Takeuchi K."/>
            <person name="Yasuda T."/>
            <person name="Terahara T."/>
            <person name="Hamada M."/>
            <person name="Kobayashi T."/>
        </authorList>
    </citation>
    <scope>NUCLEOTIDE SEQUENCE</scope>
    <source>
        <strain evidence="2">B-399</strain>
    </source>
</reference>
<dbReference type="Gene3D" id="3.60.21.10">
    <property type="match status" value="1"/>
</dbReference>
<dbReference type="InterPro" id="IPR004843">
    <property type="entry name" value="Calcineurin-like_PHP"/>
</dbReference>
<dbReference type="InterPro" id="IPR029052">
    <property type="entry name" value="Metallo-depent_PP-like"/>
</dbReference>
<dbReference type="SUPFAM" id="SSF56300">
    <property type="entry name" value="Metallo-dependent phosphatases"/>
    <property type="match status" value="1"/>
</dbReference>
<gene>
    <name evidence="2" type="ORF">STA1M1_01630</name>
</gene>
<keyword evidence="3" id="KW-1185">Reference proteome</keyword>
<protein>
    <submittedName>
        <fullName evidence="2">Serine/threonine protein phosphatase</fullName>
    </submittedName>
</protein>
<dbReference type="InterPro" id="IPR051693">
    <property type="entry name" value="UPF0046_metallophosphoest"/>
</dbReference>
<dbReference type="PANTHER" id="PTHR12905:SF0">
    <property type="entry name" value="CALCINEURIN-LIKE PHOSPHOESTERASE DOMAIN-CONTAINING PROTEIN"/>
    <property type="match status" value="1"/>
</dbReference>
<dbReference type="Pfam" id="PF00149">
    <property type="entry name" value="Metallophos"/>
    <property type="match status" value="1"/>
</dbReference>
<organism evidence="2 3">
    <name type="scientific">Sinisalibacter aestuarii</name>
    <dbReference type="NCBI Taxonomy" id="2949426"/>
    <lineage>
        <taxon>Bacteria</taxon>
        <taxon>Pseudomonadati</taxon>
        <taxon>Pseudomonadota</taxon>
        <taxon>Alphaproteobacteria</taxon>
        <taxon>Rhodobacterales</taxon>
        <taxon>Roseobacteraceae</taxon>
        <taxon>Sinisalibacter</taxon>
    </lineage>
</organism>
<comment type="caution">
    <text evidence="2">The sequence shown here is derived from an EMBL/GenBank/DDBJ whole genome shotgun (WGS) entry which is preliminary data.</text>
</comment>
<proteinExistence type="predicted"/>
<feature type="domain" description="Calcineurin-like phosphoesterase" evidence="1">
    <location>
        <begin position="1"/>
        <end position="172"/>
    </location>
</feature>
<name>A0ABQ5LMQ1_9RHOB</name>